<accession>A0A7S1A6Y3</accession>
<sequence length="180" mass="19858">MPPVPRRDLRQEVLHGDVRAASGPPLVTCAAFLFTKHVSGGKTLSMLRRFVLPTTAFRLLSQRRRRSKMHVPCTVGTLHLGRSAVPRVPMCERRFVFKSLMSAFAAERTGLAEAVHVRSAAPRLRLLGAVSTWSSCAAACVSGCAKLLGQRHRADFVESNRVPMCRWAQISSVTFGPFFI</sequence>
<organism evidence="1">
    <name type="scientific">Noctiluca scintillans</name>
    <name type="common">Sea sparkle</name>
    <name type="synonym">Red tide dinoflagellate</name>
    <dbReference type="NCBI Taxonomy" id="2966"/>
    <lineage>
        <taxon>Eukaryota</taxon>
        <taxon>Sar</taxon>
        <taxon>Alveolata</taxon>
        <taxon>Dinophyceae</taxon>
        <taxon>Noctilucales</taxon>
        <taxon>Noctilucaceae</taxon>
        <taxon>Noctiluca</taxon>
    </lineage>
</organism>
<protein>
    <submittedName>
        <fullName evidence="1">Uncharacterized protein</fullName>
    </submittedName>
</protein>
<proteinExistence type="predicted"/>
<dbReference type="AlphaFoldDB" id="A0A7S1A6Y3"/>
<name>A0A7S1A6Y3_NOCSC</name>
<dbReference type="EMBL" id="HBFQ01026811">
    <property type="protein sequence ID" value="CAD8844574.1"/>
    <property type="molecule type" value="Transcribed_RNA"/>
</dbReference>
<reference evidence="1" key="1">
    <citation type="submission" date="2021-01" db="EMBL/GenBank/DDBJ databases">
        <authorList>
            <person name="Corre E."/>
            <person name="Pelletier E."/>
            <person name="Niang G."/>
            <person name="Scheremetjew M."/>
            <person name="Finn R."/>
            <person name="Kale V."/>
            <person name="Holt S."/>
            <person name="Cochrane G."/>
            <person name="Meng A."/>
            <person name="Brown T."/>
            <person name="Cohen L."/>
        </authorList>
    </citation>
    <scope>NUCLEOTIDE SEQUENCE</scope>
</reference>
<gene>
    <name evidence="1" type="ORF">NSCI0253_LOCUS18924</name>
</gene>
<evidence type="ECO:0000313" key="1">
    <source>
        <dbReference type="EMBL" id="CAD8844574.1"/>
    </source>
</evidence>